<dbReference type="Proteomes" id="UP000601435">
    <property type="component" value="Unassembled WGS sequence"/>
</dbReference>
<dbReference type="EMBL" id="CAJNJA010016861">
    <property type="protein sequence ID" value="CAE7389978.1"/>
    <property type="molecule type" value="Genomic_DNA"/>
</dbReference>
<organism evidence="2 3">
    <name type="scientific">Symbiodinium necroappetens</name>
    <dbReference type="NCBI Taxonomy" id="1628268"/>
    <lineage>
        <taxon>Eukaryota</taxon>
        <taxon>Sar</taxon>
        <taxon>Alveolata</taxon>
        <taxon>Dinophyceae</taxon>
        <taxon>Suessiales</taxon>
        <taxon>Symbiodiniaceae</taxon>
        <taxon>Symbiodinium</taxon>
    </lineage>
</organism>
<evidence type="ECO:0000313" key="2">
    <source>
        <dbReference type="EMBL" id="CAE7389978.1"/>
    </source>
</evidence>
<feature type="compositionally biased region" description="Acidic residues" evidence="1">
    <location>
        <begin position="1056"/>
        <end position="1070"/>
    </location>
</feature>
<comment type="caution">
    <text evidence="2">The sequence shown here is derived from an EMBL/GenBank/DDBJ whole genome shotgun (WGS) entry which is preliminary data.</text>
</comment>
<dbReference type="OrthoDB" id="413474at2759"/>
<feature type="region of interest" description="Disordered" evidence="1">
    <location>
        <begin position="1221"/>
        <end position="1260"/>
    </location>
</feature>
<feature type="compositionally biased region" description="Basic and acidic residues" evidence="1">
    <location>
        <begin position="1132"/>
        <end position="1157"/>
    </location>
</feature>
<protein>
    <submittedName>
        <fullName evidence="2">Uncharacterized protein</fullName>
    </submittedName>
</protein>
<gene>
    <name evidence="2" type="ORF">SNEC2469_LOCUS10590</name>
</gene>
<feature type="compositionally biased region" description="Low complexity" evidence="1">
    <location>
        <begin position="1093"/>
        <end position="1105"/>
    </location>
</feature>
<feature type="region of interest" description="Disordered" evidence="1">
    <location>
        <begin position="1051"/>
        <end position="1070"/>
    </location>
</feature>
<sequence length="1260" mass="141900">MNMPSCCNESLSNSLNISIMLLSPFFFRWSLEVIRRTSYKGATQKCKFKTPVDCATIPGMILCLSSVLQNRGLTNTSVQKVWKVFETFDKQSSMNQMLALLPDLHVEAKENMVRIEDWHAALQRLGFGALVELTTRYFGNDKNFITVGKCLFLLLAARQRPTIRDSPLAQTVTMRLLHQFCQHVEVRLERDGSPLLSSCPHPTKCSTYHPYLKHSRSQGHPALKDKFLARFGAKSGGFATSKDELSLHELGIVSSKSRIAQRACSEWLIRYMAKASQAMADDVKSQCDLKTLNFCLDAARVCKQQVLTFQFRVGECSQAALLQILPDTAPCRDAETTLKALDMALEGGLPTKSKKLVNTARHLVTHRQSAKQILHSIKNAIGVYMQGFSFADTVPSQLLRPRGETCKRLELTKDEKQLLSFPENRRRFFLFNTESGEVSLDCQAPMAVGGSPPLTLCWAADEGTDLFVAFQYVAKQGCFCMFWPDLFHKIHRKQAGAIASCSESRLLLSKLTKLFRSSRAPWDSAKFGKQRLETRLRLIQELENRDASSNALDACCCGMARDLGIPVSEMSPRRALQELKKCAGTWSLRLLESLFGWWEQGINPYDLLGSSSALESADDEKGQQSYSIRALYWEVLSDSTNQAIGLASGETVRGLIRKTIADCTSPKALIYCNCAHAAVDETAQEVLTFLYDCLVRSVLCLEKRHWPGVLEHMREEWKFILFLDGFSSTSQARRLFTFTEMQCFRELFTEAESIDFDASHVDSERVRALAARLAGSDTKALLSSLPNELMFNDLRDAQRRHAKHEMAKLVHLAAVSIRSSGHRSPLHAVEVDNADWNSHDQAKVLRSNILQAARERDKNLGVPLQELICEKNLSYVTKPHIYCQRLRLFQNLKRKFFAGDGHAIDMDKILREVWPSNTLTPGCLWQQESFNNEAVVVVLSGGPHAVRYMQLKLVEVPGYDELYGFDDGKLQVHETLDFHMCFGKLSMPQPVASEEHGLLVRPLEWYSPGEFMCRHTISQVRAGVLTEYGNTLKLNLAKVNQRSRVEQIMRHHQMPEEPDDDAAGDVSDDEAEEAELYEAMNYNIEEDDDADAAQEGGEPDAGQQDSRPPDDTRAPQHDEQPASADVPMGHAVPDDRQERRDGGTHDRKEPHRYDLPQHKLVKILPDGLKYGNKRSRAFSFVPAAANPYSRGVTRSFQQACLAATTWSFQWFNALPEEKQLQVREKFPPVSLPQETGENKREAEEEPASSSAKAEGRLKAD</sequence>
<name>A0A812QCI4_9DINO</name>
<dbReference type="AlphaFoldDB" id="A0A812QCI4"/>
<reference evidence="2" key="1">
    <citation type="submission" date="2021-02" db="EMBL/GenBank/DDBJ databases">
        <authorList>
            <person name="Dougan E. K."/>
            <person name="Rhodes N."/>
            <person name="Thang M."/>
            <person name="Chan C."/>
        </authorList>
    </citation>
    <scope>NUCLEOTIDE SEQUENCE</scope>
</reference>
<feature type="compositionally biased region" description="Basic and acidic residues" evidence="1">
    <location>
        <begin position="1107"/>
        <end position="1120"/>
    </location>
</feature>
<evidence type="ECO:0000256" key="1">
    <source>
        <dbReference type="SAM" id="MobiDB-lite"/>
    </source>
</evidence>
<feature type="region of interest" description="Disordered" evidence="1">
    <location>
        <begin position="1091"/>
        <end position="1157"/>
    </location>
</feature>
<evidence type="ECO:0000313" key="3">
    <source>
        <dbReference type="Proteomes" id="UP000601435"/>
    </source>
</evidence>
<accession>A0A812QCI4</accession>
<proteinExistence type="predicted"/>
<keyword evidence="3" id="KW-1185">Reference proteome</keyword>